<proteinExistence type="predicted"/>
<organism evidence="2 3">
    <name type="scientific">Geodia barretti</name>
    <name type="common">Barrett's horny sponge</name>
    <dbReference type="NCBI Taxonomy" id="519541"/>
    <lineage>
        <taxon>Eukaryota</taxon>
        <taxon>Metazoa</taxon>
        <taxon>Porifera</taxon>
        <taxon>Demospongiae</taxon>
        <taxon>Heteroscleromorpha</taxon>
        <taxon>Tetractinellida</taxon>
        <taxon>Astrophorina</taxon>
        <taxon>Geodiidae</taxon>
        <taxon>Geodia</taxon>
    </lineage>
</organism>
<dbReference type="AlphaFoldDB" id="A0AA35TIU3"/>
<protein>
    <submittedName>
        <fullName evidence="2">Uncharacterized protein</fullName>
    </submittedName>
</protein>
<feature type="non-terminal residue" evidence="2">
    <location>
        <position position="117"/>
    </location>
</feature>
<evidence type="ECO:0000313" key="2">
    <source>
        <dbReference type="EMBL" id="CAI8048853.1"/>
    </source>
</evidence>
<dbReference type="EMBL" id="CASHTH010003754">
    <property type="protein sequence ID" value="CAI8048853.1"/>
    <property type="molecule type" value="Genomic_DNA"/>
</dbReference>
<dbReference type="Proteomes" id="UP001174909">
    <property type="component" value="Unassembled WGS sequence"/>
</dbReference>
<name>A0AA35TIU3_GEOBA</name>
<reference evidence="2" key="1">
    <citation type="submission" date="2023-03" db="EMBL/GenBank/DDBJ databases">
        <authorList>
            <person name="Steffen K."/>
            <person name="Cardenas P."/>
        </authorList>
    </citation>
    <scope>NUCLEOTIDE SEQUENCE</scope>
</reference>
<sequence>MSSLCALHGKTHQTPQICQGGRELFLCSPVQKTEGDGVGAEEVPGDISRDTEHPLSVTAVTLCSVESNVRSCPEMQVFTPAVYPLPSSYKRSNRAFGRTRVQRGEPKNALSAVVPAS</sequence>
<accession>A0AA35TIU3</accession>
<gene>
    <name evidence="2" type="ORF">GBAR_LOCUS26925</name>
</gene>
<keyword evidence="3" id="KW-1185">Reference proteome</keyword>
<feature type="region of interest" description="Disordered" evidence="1">
    <location>
        <begin position="94"/>
        <end position="117"/>
    </location>
</feature>
<evidence type="ECO:0000313" key="3">
    <source>
        <dbReference type="Proteomes" id="UP001174909"/>
    </source>
</evidence>
<comment type="caution">
    <text evidence="2">The sequence shown here is derived from an EMBL/GenBank/DDBJ whole genome shotgun (WGS) entry which is preliminary data.</text>
</comment>
<evidence type="ECO:0000256" key="1">
    <source>
        <dbReference type="SAM" id="MobiDB-lite"/>
    </source>
</evidence>